<keyword evidence="3" id="KW-1185">Reference proteome</keyword>
<organism evidence="2 3">
    <name type="scientific">Pseudocercospora fuligena</name>
    <dbReference type="NCBI Taxonomy" id="685502"/>
    <lineage>
        <taxon>Eukaryota</taxon>
        <taxon>Fungi</taxon>
        <taxon>Dikarya</taxon>
        <taxon>Ascomycota</taxon>
        <taxon>Pezizomycotina</taxon>
        <taxon>Dothideomycetes</taxon>
        <taxon>Dothideomycetidae</taxon>
        <taxon>Mycosphaerellales</taxon>
        <taxon>Mycosphaerellaceae</taxon>
        <taxon>Pseudocercospora</taxon>
    </lineage>
</organism>
<feature type="region of interest" description="Disordered" evidence="1">
    <location>
        <begin position="48"/>
        <end position="75"/>
    </location>
</feature>
<dbReference type="EMBL" id="JABCIY010000041">
    <property type="protein sequence ID" value="KAF7195275.1"/>
    <property type="molecule type" value="Genomic_DNA"/>
</dbReference>
<name>A0A8H6VQK0_9PEZI</name>
<evidence type="ECO:0000313" key="2">
    <source>
        <dbReference type="EMBL" id="KAF7195275.1"/>
    </source>
</evidence>
<evidence type="ECO:0000313" key="3">
    <source>
        <dbReference type="Proteomes" id="UP000660729"/>
    </source>
</evidence>
<evidence type="ECO:0000256" key="1">
    <source>
        <dbReference type="SAM" id="MobiDB-lite"/>
    </source>
</evidence>
<protein>
    <submittedName>
        <fullName evidence="2">Uncharacterized protein</fullName>
    </submittedName>
</protein>
<reference evidence="2" key="1">
    <citation type="submission" date="2020-04" db="EMBL/GenBank/DDBJ databases">
        <title>Draft genome resource of the tomato pathogen Pseudocercospora fuligena.</title>
        <authorList>
            <person name="Zaccaron A."/>
        </authorList>
    </citation>
    <scope>NUCLEOTIDE SEQUENCE</scope>
    <source>
        <strain evidence="2">PF001</strain>
    </source>
</reference>
<proteinExistence type="predicted"/>
<accession>A0A8H6VQK0</accession>
<dbReference type="Proteomes" id="UP000660729">
    <property type="component" value="Unassembled WGS sequence"/>
</dbReference>
<comment type="caution">
    <text evidence="2">The sequence shown here is derived from an EMBL/GenBank/DDBJ whole genome shotgun (WGS) entry which is preliminary data.</text>
</comment>
<sequence length="473" mass="54450">MLAAHAETRQKWLHKAILRCTPALLTSSSHPSLTIAYRRFAWGLSEDPPEKESKRWFPPPQKVVNDPKAGTKPGSVSEQEFYDWFILKSDFRMGHCPGPCAWVDRLDSEALVANLKNYPHLAKDPLRVFELPALTPGLVQTCLELFIASCHGQHATEQDSASAYLTAKPGTMSLKWLAQNSNTVDITTYPLLVRATVFCLTAEGRNDIVMQWLRIQSFSPGIQETSDSRKAINQWKEIAIRDYIEARCFWSTSGLNDGLRAFFDLDMDRNTAEPQAILKVTYAALFLQKQLWYYPSSQVHVDLFERFVSWFAGYTQDHGDRDFNAARFALVHPAKADPLPAYRFLKRYSTNTDETLFIKDLFHPADGRAASILFWFVLRTAQQLHNQNSPEKAREVLNVGVSALPQYFVYEKRKNPHAHLSKPSALRFNPSEKSLGHLDEEGYRRKETKIDSMFEQHRRTNWIRPSRRWQERD</sequence>
<dbReference type="AlphaFoldDB" id="A0A8H6VQK0"/>
<gene>
    <name evidence="2" type="ORF">HII31_03481</name>
</gene>